<organism evidence="2 3">
    <name type="scientific">Rothia endophytica</name>
    <dbReference type="NCBI Taxonomy" id="1324766"/>
    <lineage>
        <taxon>Bacteria</taxon>
        <taxon>Bacillati</taxon>
        <taxon>Actinomycetota</taxon>
        <taxon>Actinomycetes</taxon>
        <taxon>Micrococcales</taxon>
        <taxon>Micrococcaceae</taxon>
        <taxon>Rothia</taxon>
    </lineage>
</organism>
<dbReference type="Proteomes" id="UP001500187">
    <property type="component" value="Unassembled WGS sequence"/>
</dbReference>
<dbReference type="RefSeq" id="WP_345446774.1">
    <property type="nucleotide sequence ID" value="NZ_BAABKP010000004.1"/>
</dbReference>
<dbReference type="Pfam" id="PF00881">
    <property type="entry name" value="Nitroreductase"/>
    <property type="match status" value="1"/>
</dbReference>
<reference evidence="3" key="1">
    <citation type="journal article" date="2019" name="Int. J. Syst. Evol. Microbiol.">
        <title>The Global Catalogue of Microorganisms (GCM) 10K type strain sequencing project: providing services to taxonomists for standard genome sequencing and annotation.</title>
        <authorList>
            <consortium name="The Broad Institute Genomics Platform"/>
            <consortium name="The Broad Institute Genome Sequencing Center for Infectious Disease"/>
            <person name="Wu L."/>
            <person name="Ma J."/>
        </authorList>
    </citation>
    <scope>NUCLEOTIDE SEQUENCE [LARGE SCALE GENOMIC DNA]</scope>
    <source>
        <strain evidence="3">JCM 18541</strain>
    </source>
</reference>
<protein>
    <recommendedName>
        <fullName evidence="1">Nitroreductase domain-containing protein</fullName>
    </recommendedName>
</protein>
<dbReference type="InterPro" id="IPR000415">
    <property type="entry name" value="Nitroreductase-like"/>
</dbReference>
<name>A0ABP9BUV9_9MICC</name>
<proteinExistence type="predicted"/>
<evidence type="ECO:0000313" key="3">
    <source>
        <dbReference type="Proteomes" id="UP001500187"/>
    </source>
</evidence>
<dbReference type="SUPFAM" id="SSF55469">
    <property type="entry name" value="FMN-dependent nitroreductase-like"/>
    <property type="match status" value="1"/>
</dbReference>
<gene>
    <name evidence="2" type="ORF">GCM10023352_18530</name>
</gene>
<evidence type="ECO:0000313" key="2">
    <source>
        <dbReference type="EMBL" id="GAA4798970.1"/>
    </source>
</evidence>
<accession>A0ABP9BUV9</accession>
<dbReference type="InterPro" id="IPR050461">
    <property type="entry name" value="Nitroreductase_HadB/RutE"/>
</dbReference>
<comment type="caution">
    <text evidence="2">The sequence shown here is derived from an EMBL/GenBank/DDBJ whole genome shotgun (WGS) entry which is preliminary data.</text>
</comment>
<dbReference type="PANTHER" id="PTHR43543:SF1">
    <property type="entry name" value="MALONIC SEMIALDEHYDE REDUCTASE RUTE-RELATED"/>
    <property type="match status" value="1"/>
</dbReference>
<evidence type="ECO:0000259" key="1">
    <source>
        <dbReference type="Pfam" id="PF00881"/>
    </source>
</evidence>
<dbReference type="InterPro" id="IPR029479">
    <property type="entry name" value="Nitroreductase"/>
</dbReference>
<keyword evidence="3" id="KW-1185">Reference proteome</keyword>
<dbReference type="PANTHER" id="PTHR43543">
    <property type="entry name" value="MALONIC SEMIALDEHYDE REDUCTASE RUTE-RELATED"/>
    <property type="match status" value="1"/>
</dbReference>
<sequence length="146" mass="16008">MRITWVRSAEARQRLAAHMVDSNQAKTIAAPVTAILGFDRSWFQRFGEFNPRSAPNMQPIFEGNPEAADGTGALSAHLQAGYFITAVRALGLDAGPMTGSDLAAITTEFLADKNQQAFLIVNLGYGIEPSYPRNLRFEFEDVTETI</sequence>
<dbReference type="Gene3D" id="3.40.109.10">
    <property type="entry name" value="NADH Oxidase"/>
    <property type="match status" value="1"/>
</dbReference>
<dbReference type="EMBL" id="BAABKP010000004">
    <property type="protein sequence ID" value="GAA4798970.1"/>
    <property type="molecule type" value="Genomic_DNA"/>
</dbReference>
<feature type="domain" description="Nitroreductase" evidence="1">
    <location>
        <begin position="7"/>
        <end position="125"/>
    </location>
</feature>